<gene>
    <name evidence="8" type="ORF">ACFO0D_11290</name>
</gene>
<proteinExistence type="inferred from homology"/>
<protein>
    <submittedName>
        <fullName evidence="8">Sodium:proton antiporter</fullName>
    </submittedName>
</protein>
<keyword evidence="6 7" id="KW-0472">Membrane</keyword>
<evidence type="ECO:0000256" key="2">
    <source>
        <dbReference type="ARBA" id="ARBA00010388"/>
    </source>
</evidence>
<dbReference type="Proteomes" id="UP001595952">
    <property type="component" value="Unassembled WGS sequence"/>
</dbReference>
<evidence type="ECO:0000256" key="3">
    <source>
        <dbReference type="ARBA" id="ARBA00022475"/>
    </source>
</evidence>
<keyword evidence="4 7" id="KW-0812">Transmembrane</keyword>
<name>A0ABV9IB39_9DEIO</name>
<comment type="similarity">
    <text evidence="2">Belongs to the CPA3 antiporters (TC 2.A.63) subunit C family.</text>
</comment>
<evidence type="ECO:0000256" key="7">
    <source>
        <dbReference type="SAM" id="Phobius"/>
    </source>
</evidence>
<organism evidence="8 9">
    <name type="scientific">Deinococcus hohokamensis</name>
    <dbReference type="NCBI Taxonomy" id="309883"/>
    <lineage>
        <taxon>Bacteria</taxon>
        <taxon>Thermotogati</taxon>
        <taxon>Deinococcota</taxon>
        <taxon>Deinococci</taxon>
        <taxon>Deinococcales</taxon>
        <taxon>Deinococcaceae</taxon>
        <taxon>Deinococcus</taxon>
    </lineage>
</organism>
<evidence type="ECO:0000313" key="8">
    <source>
        <dbReference type="EMBL" id="MFC4638920.1"/>
    </source>
</evidence>
<feature type="transmembrane region" description="Helical" evidence="7">
    <location>
        <begin position="29"/>
        <end position="51"/>
    </location>
</feature>
<feature type="transmembrane region" description="Helical" evidence="7">
    <location>
        <begin position="6"/>
        <end position="22"/>
    </location>
</feature>
<keyword evidence="5 7" id="KW-1133">Transmembrane helix</keyword>
<sequence length="114" mass="12285">MTFLPYVVVVWLVAVSLYGMVTSRNLIHLLVCLSVMQSSTYVLLLAIGYRSEATAPIFTDVPTGTSAVDPVVQSLMLTDVVVEATVVALLLAMIIQVHKHTGTLDPDELKALKG</sequence>
<comment type="subcellular location">
    <subcellularLocation>
        <location evidence="1">Cell membrane</location>
        <topology evidence="1">Multi-pass membrane protein</topology>
    </subcellularLocation>
</comment>
<accession>A0ABV9IB39</accession>
<keyword evidence="9" id="KW-1185">Reference proteome</keyword>
<evidence type="ECO:0000313" key="9">
    <source>
        <dbReference type="Proteomes" id="UP001595952"/>
    </source>
</evidence>
<feature type="transmembrane region" description="Helical" evidence="7">
    <location>
        <begin position="71"/>
        <end position="95"/>
    </location>
</feature>
<dbReference type="InterPro" id="IPR050601">
    <property type="entry name" value="CPA3_antiporter_subunitC"/>
</dbReference>
<evidence type="ECO:0000256" key="5">
    <source>
        <dbReference type="ARBA" id="ARBA00022989"/>
    </source>
</evidence>
<evidence type="ECO:0000256" key="1">
    <source>
        <dbReference type="ARBA" id="ARBA00004651"/>
    </source>
</evidence>
<dbReference type="RefSeq" id="WP_380061922.1">
    <property type="nucleotide sequence ID" value="NZ_JBHSEI010000007.1"/>
</dbReference>
<comment type="caution">
    <text evidence="8">The sequence shown here is derived from an EMBL/GenBank/DDBJ whole genome shotgun (WGS) entry which is preliminary data.</text>
</comment>
<dbReference type="Pfam" id="PF00420">
    <property type="entry name" value="Oxidored_q2"/>
    <property type="match status" value="1"/>
</dbReference>
<keyword evidence="3" id="KW-1003">Cell membrane</keyword>
<dbReference type="Gene3D" id="1.10.287.3510">
    <property type="match status" value="1"/>
</dbReference>
<reference evidence="9" key="1">
    <citation type="journal article" date="2019" name="Int. J. Syst. Evol. Microbiol.">
        <title>The Global Catalogue of Microorganisms (GCM) 10K type strain sequencing project: providing services to taxonomists for standard genome sequencing and annotation.</title>
        <authorList>
            <consortium name="The Broad Institute Genomics Platform"/>
            <consortium name="The Broad Institute Genome Sequencing Center for Infectious Disease"/>
            <person name="Wu L."/>
            <person name="Ma J."/>
        </authorList>
    </citation>
    <scope>NUCLEOTIDE SEQUENCE [LARGE SCALE GENOMIC DNA]</scope>
    <source>
        <strain evidence="9">CCUG 55995</strain>
    </source>
</reference>
<dbReference type="PANTHER" id="PTHR34583">
    <property type="entry name" value="ANTIPORTER SUBUNIT MNHC2-RELATED"/>
    <property type="match status" value="1"/>
</dbReference>
<dbReference type="InterPro" id="IPR039428">
    <property type="entry name" value="NUOK/Mnh_C1-like"/>
</dbReference>
<dbReference type="EMBL" id="JBHSEI010000007">
    <property type="protein sequence ID" value="MFC4638920.1"/>
    <property type="molecule type" value="Genomic_DNA"/>
</dbReference>
<evidence type="ECO:0000256" key="4">
    <source>
        <dbReference type="ARBA" id="ARBA00022692"/>
    </source>
</evidence>
<dbReference type="PANTHER" id="PTHR34583:SF2">
    <property type="entry name" value="ANTIPORTER SUBUNIT MNHC2-RELATED"/>
    <property type="match status" value="1"/>
</dbReference>
<evidence type="ECO:0000256" key="6">
    <source>
        <dbReference type="ARBA" id="ARBA00023136"/>
    </source>
</evidence>